<dbReference type="STRING" id="990712.SAMN05216257_11311"/>
<dbReference type="AlphaFoldDB" id="A0A1G9HEN3"/>
<dbReference type="SUPFAM" id="SSF52540">
    <property type="entry name" value="P-loop containing nucleoside triphosphate hydrolases"/>
    <property type="match status" value="1"/>
</dbReference>
<gene>
    <name evidence="1" type="ORF">SAMN05216257_11311</name>
</gene>
<protein>
    <recommendedName>
        <fullName evidence="3">Sulfotransferase domain-containing protein</fullName>
    </recommendedName>
</protein>
<reference evidence="2" key="1">
    <citation type="submission" date="2016-10" db="EMBL/GenBank/DDBJ databases">
        <authorList>
            <person name="Varghese N."/>
            <person name="Submissions S."/>
        </authorList>
    </citation>
    <scope>NUCLEOTIDE SEQUENCE [LARGE SCALE GENOMIC DNA]</scope>
    <source>
        <strain evidence="2">CGMCC 1.10789</strain>
    </source>
</reference>
<keyword evidence="2" id="KW-1185">Reference proteome</keyword>
<evidence type="ECO:0000313" key="2">
    <source>
        <dbReference type="Proteomes" id="UP000199328"/>
    </source>
</evidence>
<dbReference type="EMBL" id="FNFV01000013">
    <property type="protein sequence ID" value="SDL11306.1"/>
    <property type="molecule type" value="Genomic_DNA"/>
</dbReference>
<dbReference type="InterPro" id="IPR027417">
    <property type="entry name" value="P-loop_NTPase"/>
</dbReference>
<dbReference type="Proteomes" id="UP000199328">
    <property type="component" value="Unassembled WGS sequence"/>
</dbReference>
<evidence type="ECO:0000313" key="1">
    <source>
        <dbReference type="EMBL" id="SDL11306.1"/>
    </source>
</evidence>
<name>A0A1G9HEN3_9RHOB</name>
<sequence length="283" mass="32004">MKRCSVPVLDFVFIGPGRSGTTYMHSVIRQDARIALPQGIKETNHFLTGGKESEDRFWHYFPADCATRARRGEVANMYVYDPGAIPNLASMGAQLTLHTILRNPFDRLVSSLRFRLAAGEITHFAGFEDALNRYPDLVEQSAYATLLGPYMAQFGERLKVYAFDDLMSSPDSVVRQFYANIGLDAPHPIPLERVDRNIARTPRSRLLVRLGRLVSDSLRAVGMLRLLGRIKDSRLVSRLVYCEDPLRVEVSDWPAGVVARLNDEIDQLSRLLGRDFSHWKRPG</sequence>
<evidence type="ECO:0008006" key="3">
    <source>
        <dbReference type="Google" id="ProtNLM"/>
    </source>
</evidence>
<dbReference type="Gene3D" id="3.40.50.300">
    <property type="entry name" value="P-loop containing nucleotide triphosphate hydrolases"/>
    <property type="match status" value="1"/>
</dbReference>
<proteinExistence type="predicted"/>
<organism evidence="1 2">
    <name type="scientific">Meinhardsimonia xiamenensis</name>
    <dbReference type="NCBI Taxonomy" id="990712"/>
    <lineage>
        <taxon>Bacteria</taxon>
        <taxon>Pseudomonadati</taxon>
        <taxon>Pseudomonadota</taxon>
        <taxon>Alphaproteobacteria</taxon>
        <taxon>Rhodobacterales</taxon>
        <taxon>Paracoccaceae</taxon>
        <taxon>Meinhardsimonia</taxon>
    </lineage>
</organism>
<accession>A0A1G9HEN3</accession>